<evidence type="ECO:0000256" key="13">
    <source>
        <dbReference type="ARBA" id="ARBA00083113"/>
    </source>
</evidence>
<dbReference type="AlphaFoldDB" id="A0A9P0BY65"/>
<keyword evidence="8 14" id="KW-0175">Coiled coil</keyword>
<feature type="domain" description="VHS" evidence="16">
    <location>
        <begin position="17"/>
        <end position="120"/>
    </location>
</feature>
<dbReference type="PANTHER" id="PTHR15921:SF3">
    <property type="entry name" value="PRE-MRNA CLEAVAGE COMPLEX 2 PROTEIN PCF11"/>
    <property type="match status" value="1"/>
</dbReference>
<dbReference type="InterPro" id="IPR045154">
    <property type="entry name" value="PCF11-like"/>
</dbReference>
<dbReference type="Gene3D" id="1.25.40.90">
    <property type="match status" value="1"/>
</dbReference>
<evidence type="ECO:0000256" key="9">
    <source>
        <dbReference type="ARBA" id="ARBA00023242"/>
    </source>
</evidence>
<evidence type="ECO:0000313" key="18">
    <source>
        <dbReference type="EMBL" id="CAH0746602.1"/>
    </source>
</evidence>
<dbReference type="Pfam" id="PF04818">
    <property type="entry name" value="CID"/>
    <property type="match status" value="1"/>
</dbReference>
<organism evidence="18 19">
    <name type="scientific">Diatraea saccharalis</name>
    <name type="common">sugarcane borer</name>
    <dbReference type="NCBI Taxonomy" id="40085"/>
    <lineage>
        <taxon>Eukaryota</taxon>
        <taxon>Metazoa</taxon>
        <taxon>Ecdysozoa</taxon>
        <taxon>Arthropoda</taxon>
        <taxon>Hexapoda</taxon>
        <taxon>Insecta</taxon>
        <taxon>Pterygota</taxon>
        <taxon>Neoptera</taxon>
        <taxon>Endopterygota</taxon>
        <taxon>Lepidoptera</taxon>
        <taxon>Glossata</taxon>
        <taxon>Ditrysia</taxon>
        <taxon>Pyraloidea</taxon>
        <taxon>Crambidae</taxon>
        <taxon>Crambinae</taxon>
        <taxon>Diatraea</taxon>
    </lineage>
</organism>
<evidence type="ECO:0000256" key="4">
    <source>
        <dbReference type="ARBA" id="ARBA00022553"/>
    </source>
</evidence>
<comment type="subcellular location">
    <subcellularLocation>
        <location evidence="1">Nucleus</location>
    </subcellularLocation>
</comment>
<dbReference type="CDD" id="cd16982">
    <property type="entry name" value="CID_Pcf11"/>
    <property type="match status" value="1"/>
</dbReference>
<evidence type="ECO:0000256" key="3">
    <source>
        <dbReference type="ARBA" id="ARBA00022499"/>
    </source>
</evidence>
<dbReference type="InterPro" id="IPR047415">
    <property type="entry name" value="Pcf11_CID"/>
</dbReference>
<dbReference type="GO" id="GO:0000993">
    <property type="term" value="F:RNA polymerase II complex binding"/>
    <property type="evidence" value="ECO:0007669"/>
    <property type="project" value="InterPro"/>
</dbReference>
<gene>
    <name evidence="18" type="ORF">DIATSA_LOCUS676</name>
</gene>
<keyword evidence="9" id="KW-0539">Nucleus</keyword>
<dbReference type="EMBL" id="OU893332">
    <property type="protein sequence ID" value="CAH0746602.1"/>
    <property type="molecule type" value="Genomic_DNA"/>
</dbReference>
<accession>A0A9P0BY65</accession>
<evidence type="ECO:0000256" key="15">
    <source>
        <dbReference type="SAM" id="MobiDB-lite"/>
    </source>
</evidence>
<feature type="region of interest" description="Disordered" evidence="15">
    <location>
        <begin position="503"/>
        <end position="541"/>
    </location>
</feature>
<keyword evidence="7" id="KW-0007">Acetylation</keyword>
<keyword evidence="3" id="KW-1017">Isopeptide bond</keyword>
<dbReference type="GO" id="GO:0035091">
    <property type="term" value="F:phosphatidylinositol binding"/>
    <property type="evidence" value="ECO:0007669"/>
    <property type="project" value="InterPro"/>
</dbReference>
<sequence length="541" mass="61748">MLQTTIKMSKEVAEEYASSLSDLTVNSKPLINMLTILAEENIDHAGVIVDTVEKHLEKVHPDVKLPVLYLVDSIIKNVGGAYMQKFAQSIVNMFTRTFKQVDEKVRSQMFKLRETWHDVFPATKLYQLDVKVNLIDPAWPIQAQPHQSNIHVNPNFLKKNAPTTSATPVLTEEDEKMRSILAKKEQELLMLQRKKIEMELEQTRRQLEYAEKNAKKMAPGVKPVIPPTTMPVAMVNPVVAPIVSTVSQVPADIAPPVNLPVKQRLGPPVNKAGGRIAPVSGALASARRDPRLARLVAPPTTPVAPQPIAPNVFDIKPLERVTNRKNVITIDVRPDAPPVRHPRDPRRRDPRLNKRDDRQRRPPRQRPEGQPETHSILERLPEIKSIAKLPPIPKIRREREPDEEQAVVPKKKKDTRDERKKKKDKDSGSNTFSPEKKVRSPKDKEVKEKEVPKETKDKEKETPKEQREKRRRERRLEPEPEAPAPVPEEVAFKELKNYRKDRCYMRRNRGKSESPERPAADVNKEAEASSKISIHANRIRG</sequence>
<evidence type="ECO:0000256" key="12">
    <source>
        <dbReference type="ARBA" id="ARBA00068814"/>
    </source>
</evidence>
<keyword evidence="6" id="KW-0832">Ubl conjugation</keyword>
<dbReference type="Proteomes" id="UP001153714">
    <property type="component" value="Chromosome 1"/>
</dbReference>
<dbReference type="GO" id="GO:0031124">
    <property type="term" value="P:mRNA 3'-end processing"/>
    <property type="evidence" value="ECO:0007669"/>
    <property type="project" value="InterPro"/>
</dbReference>
<feature type="compositionally biased region" description="Basic and acidic residues" evidence="15">
    <location>
        <begin position="503"/>
        <end position="528"/>
    </location>
</feature>
<dbReference type="GO" id="GO:0043130">
    <property type="term" value="F:ubiquitin binding"/>
    <property type="evidence" value="ECO:0007669"/>
    <property type="project" value="InterPro"/>
</dbReference>
<evidence type="ECO:0000313" key="19">
    <source>
        <dbReference type="Proteomes" id="UP001153714"/>
    </source>
</evidence>
<dbReference type="PROSITE" id="PS50179">
    <property type="entry name" value="VHS"/>
    <property type="match status" value="1"/>
</dbReference>
<dbReference type="FunFam" id="1.25.40.90:FF:000015">
    <property type="entry name" value="Pre-mRNA cleavage complex 2 protein Pcf11"/>
    <property type="match status" value="1"/>
</dbReference>
<dbReference type="GO" id="GO:0005737">
    <property type="term" value="C:cytoplasm"/>
    <property type="evidence" value="ECO:0007669"/>
    <property type="project" value="TreeGrafter"/>
</dbReference>
<reference evidence="18" key="1">
    <citation type="submission" date="2021-12" db="EMBL/GenBank/DDBJ databases">
        <authorList>
            <person name="King R."/>
        </authorList>
    </citation>
    <scope>NUCLEOTIDE SEQUENCE</scope>
</reference>
<feature type="domain" description="CID" evidence="17">
    <location>
        <begin position="8"/>
        <end position="136"/>
    </location>
</feature>
<dbReference type="OrthoDB" id="343582at2759"/>
<dbReference type="Pfam" id="PF20845">
    <property type="entry name" value="Pcf11_helical"/>
    <property type="match status" value="1"/>
</dbReference>
<keyword evidence="19" id="KW-1185">Reference proteome</keyword>
<dbReference type="SMART" id="SM00582">
    <property type="entry name" value="RPR"/>
    <property type="match status" value="1"/>
</dbReference>
<dbReference type="PROSITE" id="PS51391">
    <property type="entry name" value="CID"/>
    <property type="match status" value="1"/>
</dbReference>
<evidence type="ECO:0000256" key="11">
    <source>
        <dbReference type="ARBA" id="ARBA00063659"/>
    </source>
</evidence>
<dbReference type="GO" id="GO:0006369">
    <property type="term" value="P:termination of RNA polymerase II transcription"/>
    <property type="evidence" value="ECO:0007669"/>
    <property type="project" value="InterPro"/>
</dbReference>
<dbReference type="GO" id="GO:0005849">
    <property type="term" value="C:mRNA cleavage factor complex"/>
    <property type="evidence" value="ECO:0007669"/>
    <property type="project" value="TreeGrafter"/>
</dbReference>
<evidence type="ECO:0000256" key="8">
    <source>
        <dbReference type="ARBA" id="ARBA00023054"/>
    </source>
</evidence>
<evidence type="ECO:0000256" key="5">
    <source>
        <dbReference type="ARBA" id="ARBA00022664"/>
    </source>
</evidence>
<evidence type="ECO:0000256" key="7">
    <source>
        <dbReference type="ARBA" id="ARBA00022990"/>
    </source>
</evidence>
<dbReference type="PANTHER" id="PTHR15921">
    <property type="entry name" value="PRE-MRNA CLEAVAGE COMPLEX II"/>
    <property type="match status" value="1"/>
</dbReference>
<evidence type="ECO:0000256" key="14">
    <source>
        <dbReference type="SAM" id="Coils"/>
    </source>
</evidence>
<name>A0A9P0BY65_9NEOP</name>
<protein>
    <recommendedName>
        <fullName evidence="12">Pre-mRNA cleavage complex 2 protein Pcf11</fullName>
    </recommendedName>
    <alternativeName>
        <fullName evidence="13">Pre-mRNA cleavage complex II protein Pcf11</fullName>
    </alternativeName>
</protein>
<feature type="region of interest" description="Disordered" evidence="15">
    <location>
        <begin position="330"/>
        <end position="490"/>
    </location>
</feature>
<evidence type="ECO:0000259" key="16">
    <source>
        <dbReference type="PROSITE" id="PS50179"/>
    </source>
</evidence>
<evidence type="ECO:0000256" key="2">
    <source>
        <dbReference type="ARBA" id="ARBA00022481"/>
    </source>
</evidence>
<feature type="compositionally biased region" description="Basic residues" evidence="15">
    <location>
        <begin position="409"/>
        <end position="423"/>
    </location>
</feature>
<dbReference type="InterPro" id="IPR006569">
    <property type="entry name" value="CID_dom"/>
</dbReference>
<keyword evidence="4" id="KW-0597">Phosphoprotein</keyword>
<feature type="coiled-coil region" evidence="14">
    <location>
        <begin position="181"/>
        <end position="213"/>
    </location>
</feature>
<feature type="compositionally biased region" description="Basic and acidic residues" evidence="15">
    <location>
        <begin position="346"/>
        <end position="382"/>
    </location>
</feature>
<dbReference type="InterPro" id="IPR048830">
    <property type="entry name" value="PCF11_helical"/>
</dbReference>
<keyword evidence="2" id="KW-0488">Methylation</keyword>
<dbReference type="InterPro" id="IPR008942">
    <property type="entry name" value="ENTH_VHS"/>
</dbReference>
<dbReference type="GO" id="GO:0003729">
    <property type="term" value="F:mRNA binding"/>
    <property type="evidence" value="ECO:0007669"/>
    <property type="project" value="InterPro"/>
</dbReference>
<proteinExistence type="predicted"/>
<dbReference type="SUPFAM" id="SSF48464">
    <property type="entry name" value="ENTH/VHS domain"/>
    <property type="match status" value="1"/>
</dbReference>
<feature type="compositionally biased region" description="Basic and acidic residues" evidence="15">
    <location>
        <begin position="434"/>
        <end position="478"/>
    </location>
</feature>
<dbReference type="InterPro" id="IPR002014">
    <property type="entry name" value="VHS_dom"/>
</dbReference>
<evidence type="ECO:0000256" key="1">
    <source>
        <dbReference type="ARBA" id="ARBA00004123"/>
    </source>
</evidence>
<evidence type="ECO:0000256" key="10">
    <source>
        <dbReference type="ARBA" id="ARBA00057101"/>
    </source>
</evidence>
<reference evidence="18" key="2">
    <citation type="submission" date="2022-10" db="EMBL/GenBank/DDBJ databases">
        <authorList>
            <consortium name="ENA_rothamsted_submissions"/>
            <consortium name="culmorum"/>
            <person name="King R."/>
        </authorList>
    </citation>
    <scope>NUCLEOTIDE SEQUENCE</scope>
</reference>
<evidence type="ECO:0000256" key="6">
    <source>
        <dbReference type="ARBA" id="ARBA00022843"/>
    </source>
</evidence>
<comment type="function">
    <text evidence="10">Component of pre-mRNA cleavage complex II, which promotes transcription termination by RNA polymerase II.</text>
</comment>
<keyword evidence="5" id="KW-0507">mRNA processing</keyword>
<evidence type="ECO:0000259" key="17">
    <source>
        <dbReference type="PROSITE" id="PS51391"/>
    </source>
</evidence>
<comment type="subunit">
    <text evidence="11">Associates with the phosphorylated CTD domain of POLR2A /RNA polymerase II.</text>
</comment>